<name>A0A9D4FDJ9_DREPO</name>
<comment type="caution">
    <text evidence="2">The sequence shown here is derived from an EMBL/GenBank/DDBJ whole genome shotgun (WGS) entry which is preliminary data.</text>
</comment>
<gene>
    <name evidence="2" type="ORF">DPMN_148188</name>
    <name evidence="3" type="ORF">DPMN_148231</name>
</gene>
<reference evidence="2" key="1">
    <citation type="journal article" date="2019" name="bioRxiv">
        <title>The Genome of the Zebra Mussel, Dreissena polymorpha: A Resource for Invasive Species Research.</title>
        <authorList>
            <person name="McCartney M.A."/>
            <person name="Auch B."/>
            <person name="Kono T."/>
            <person name="Mallez S."/>
            <person name="Zhang Y."/>
            <person name="Obille A."/>
            <person name="Becker A."/>
            <person name="Abrahante J.E."/>
            <person name="Garbe J."/>
            <person name="Badalamenti J.P."/>
            <person name="Herman A."/>
            <person name="Mangelson H."/>
            <person name="Liachko I."/>
            <person name="Sullivan S."/>
            <person name="Sone E.D."/>
            <person name="Koren S."/>
            <person name="Silverstein K.A.T."/>
            <person name="Beckman K.B."/>
            <person name="Gohl D.M."/>
        </authorList>
    </citation>
    <scope>NUCLEOTIDE SEQUENCE</scope>
    <source>
        <strain evidence="2">Duluth1</strain>
        <tissue evidence="2">Whole animal</tissue>
    </source>
</reference>
<protein>
    <submittedName>
        <fullName evidence="2">Uncharacterized protein</fullName>
    </submittedName>
</protein>
<accession>A0A9D4FDJ9</accession>
<evidence type="ECO:0000313" key="2">
    <source>
        <dbReference type="EMBL" id="KAH3794651.1"/>
    </source>
</evidence>
<organism evidence="2 4">
    <name type="scientific">Dreissena polymorpha</name>
    <name type="common">Zebra mussel</name>
    <name type="synonym">Mytilus polymorpha</name>
    <dbReference type="NCBI Taxonomy" id="45954"/>
    <lineage>
        <taxon>Eukaryota</taxon>
        <taxon>Metazoa</taxon>
        <taxon>Spiralia</taxon>
        <taxon>Lophotrochozoa</taxon>
        <taxon>Mollusca</taxon>
        <taxon>Bivalvia</taxon>
        <taxon>Autobranchia</taxon>
        <taxon>Heteroconchia</taxon>
        <taxon>Euheterodonta</taxon>
        <taxon>Imparidentia</taxon>
        <taxon>Neoheterodontei</taxon>
        <taxon>Myida</taxon>
        <taxon>Dreissenoidea</taxon>
        <taxon>Dreissenidae</taxon>
        <taxon>Dreissena</taxon>
    </lineage>
</organism>
<dbReference type="EMBL" id="JAIWYP010000007">
    <property type="protein sequence ID" value="KAH3794651.1"/>
    <property type="molecule type" value="Genomic_DNA"/>
</dbReference>
<dbReference type="EMBL" id="JAIWYP010000007">
    <property type="protein sequence ID" value="KAH3794693.1"/>
    <property type="molecule type" value="Genomic_DNA"/>
</dbReference>
<evidence type="ECO:0000313" key="4">
    <source>
        <dbReference type="Proteomes" id="UP000828390"/>
    </source>
</evidence>
<feature type="region of interest" description="Disordered" evidence="1">
    <location>
        <begin position="24"/>
        <end position="50"/>
    </location>
</feature>
<dbReference type="Proteomes" id="UP000828390">
    <property type="component" value="Unassembled WGS sequence"/>
</dbReference>
<reference evidence="2" key="2">
    <citation type="submission" date="2020-11" db="EMBL/GenBank/DDBJ databases">
        <authorList>
            <person name="McCartney M.A."/>
            <person name="Auch B."/>
            <person name="Kono T."/>
            <person name="Mallez S."/>
            <person name="Becker A."/>
            <person name="Gohl D.M."/>
            <person name="Silverstein K.A.T."/>
            <person name="Koren S."/>
            <person name="Bechman K.B."/>
            <person name="Herman A."/>
            <person name="Abrahante J.E."/>
            <person name="Garbe J."/>
        </authorList>
    </citation>
    <scope>NUCLEOTIDE SEQUENCE</scope>
    <source>
        <strain evidence="2">Duluth1</strain>
        <tissue evidence="2">Whole animal</tissue>
    </source>
</reference>
<proteinExistence type="predicted"/>
<keyword evidence="4" id="KW-1185">Reference proteome</keyword>
<evidence type="ECO:0000313" key="3">
    <source>
        <dbReference type="EMBL" id="KAH3794693.1"/>
    </source>
</evidence>
<sequence>MRKVSGTVRFIRWKSGFCPAVFGGGPGQPDINGHKPDTNRRCNARVPNKP</sequence>
<dbReference type="AlphaFoldDB" id="A0A9D4FDJ9"/>
<evidence type="ECO:0000256" key="1">
    <source>
        <dbReference type="SAM" id="MobiDB-lite"/>
    </source>
</evidence>